<evidence type="ECO:0000256" key="1">
    <source>
        <dbReference type="SAM" id="MobiDB-lite"/>
    </source>
</evidence>
<reference evidence="3 4" key="1">
    <citation type="journal article" date="2014" name="PLoS Genet.">
        <title>Phylogenetically driven sequencing of extremely halophilic archaea reveals strategies for static and dynamic osmo-response.</title>
        <authorList>
            <person name="Becker E.A."/>
            <person name="Seitzer P.M."/>
            <person name="Tritt A."/>
            <person name="Larsen D."/>
            <person name="Krusor M."/>
            <person name="Yao A.I."/>
            <person name="Wu D."/>
            <person name="Madern D."/>
            <person name="Eisen J.A."/>
            <person name="Darling A.E."/>
            <person name="Facciotti M.T."/>
        </authorList>
    </citation>
    <scope>NUCLEOTIDE SEQUENCE [LARGE SCALE GENOMIC DNA]</scope>
    <source>
        <strain evidence="3 4">JCM 12255</strain>
    </source>
</reference>
<evidence type="ECO:0000313" key="4">
    <source>
        <dbReference type="Proteomes" id="UP000011602"/>
    </source>
</evidence>
<dbReference type="Proteomes" id="UP000011602">
    <property type="component" value="Unassembled WGS sequence"/>
</dbReference>
<gene>
    <name evidence="3" type="ORF">C493_20451</name>
</gene>
<feature type="region of interest" description="Disordered" evidence="1">
    <location>
        <begin position="99"/>
        <end position="127"/>
    </location>
</feature>
<name>L9WIJ9_9EURY</name>
<proteinExistence type="predicted"/>
<feature type="transmembrane region" description="Helical" evidence="2">
    <location>
        <begin position="15"/>
        <end position="35"/>
    </location>
</feature>
<evidence type="ECO:0000256" key="2">
    <source>
        <dbReference type="SAM" id="Phobius"/>
    </source>
</evidence>
<keyword evidence="2" id="KW-0472">Membrane</keyword>
<keyword evidence="2" id="KW-1133">Transmembrane helix</keyword>
<dbReference type="EMBL" id="AOHZ01000096">
    <property type="protein sequence ID" value="ELY49279.1"/>
    <property type="molecule type" value="Genomic_DNA"/>
</dbReference>
<protein>
    <recommendedName>
        <fullName evidence="5">SHOCT domain-containing protein</fullName>
    </recommendedName>
</protein>
<feature type="transmembrane region" description="Helical" evidence="2">
    <location>
        <begin position="41"/>
        <end position="60"/>
    </location>
</feature>
<organism evidence="3 4">
    <name type="scientific">Natronolimnohabitans innermongolicus JCM 12255</name>
    <dbReference type="NCBI Taxonomy" id="1227499"/>
    <lineage>
        <taxon>Archaea</taxon>
        <taxon>Methanobacteriati</taxon>
        <taxon>Methanobacteriota</taxon>
        <taxon>Stenosarchaea group</taxon>
        <taxon>Halobacteria</taxon>
        <taxon>Halobacteriales</taxon>
        <taxon>Natrialbaceae</taxon>
        <taxon>Natronolimnohabitans</taxon>
    </lineage>
</organism>
<keyword evidence="2" id="KW-0812">Transmembrane</keyword>
<dbReference type="OrthoDB" id="53394at2157"/>
<dbReference type="RefSeq" id="WP_007261342.1">
    <property type="nucleotide sequence ID" value="NZ_AOHZ01000096.1"/>
</dbReference>
<evidence type="ECO:0000313" key="3">
    <source>
        <dbReference type="EMBL" id="ELY49279.1"/>
    </source>
</evidence>
<accession>L9WIJ9</accession>
<comment type="caution">
    <text evidence="3">The sequence shown here is derived from an EMBL/GenBank/DDBJ whole genome shotgun (WGS) entry which is preliminary data.</text>
</comment>
<evidence type="ECO:0008006" key="5">
    <source>
        <dbReference type="Google" id="ProtNLM"/>
    </source>
</evidence>
<keyword evidence="4" id="KW-1185">Reference proteome</keyword>
<sequence>MTLSRFDASDAIEDVGDLLVLVSIPFVVLLSLLAVFGFTTLAAAVSILVFVGVVPLVVLFGDSLLARIRDESEPADPVADLRERYVEGELSEAQLERAIDRELSADNTERDEDSAVERERLTEREER</sequence>
<dbReference type="AlphaFoldDB" id="L9WIJ9"/>